<dbReference type="SUPFAM" id="SSF51905">
    <property type="entry name" value="FAD/NAD(P)-binding domain"/>
    <property type="match status" value="1"/>
</dbReference>
<dbReference type="STRING" id="574349.SAMN05443545_104103"/>
<dbReference type="InterPro" id="IPR028202">
    <property type="entry name" value="Reductase_C"/>
</dbReference>
<dbReference type="PANTHER" id="PTHR43557:SF2">
    <property type="entry name" value="RIESKE DOMAIN-CONTAINING PROTEIN-RELATED"/>
    <property type="match status" value="1"/>
</dbReference>
<feature type="domain" description="Reductase C-terminal" evidence="6">
    <location>
        <begin position="325"/>
        <end position="411"/>
    </location>
</feature>
<name>A0A1H2ZCL1_9GAMM</name>
<dbReference type="InterPro" id="IPR036188">
    <property type="entry name" value="FAD/NAD-bd_sf"/>
</dbReference>
<dbReference type="GO" id="GO:0016651">
    <property type="term" value="F:oxidoreductase activity, acting on NAD(P)H"/>
    <property type="evidence" value="ECO:0007669"/>
    <property type="project" value="TreeGrafter"/>
</dbReference>
<evidence type="ECO:0000313" key="8">
    <source>
        <dbReference type="Proteomes" id="UP000198500"/>
    </source>
</evidence>
<sequence length="414" mass="44571">MSGQITGPVAIVGAGHSGGRTALALREQGYRGPLVLIGEESYVPYERPPLSKQLLLGAAEAPDCYLDKRADYTGLDIDLHLECSAVRLDRDKRTLKLSDGSIVDYQALILATGGQVRQLTIPGNDLEGVHYLRTLKDATALRASLLDARHCVVIGGGFIGLEVASSARQMGCEVSVLEATDRLAARVLPTPISHYLHDLHRHNGVDIRLECRIQRLEGTDKVEAVVLESGEILSCDRVVVGIGIIPNTALAETSGLDTGNGIRVNAHLQTNDPAIYAIGDVCEHRSPMTASWCRQETWRNAEDQARHVAHHLLGDPTPFQSLPAFWSDQYDASLQLIGNPSAAAHTIVRPHDDDHILLFHLDASARLVGVSGFGPGNRISKDIKISAQLINNGGPLDPAGLADPTVKLKPMLKA</sequence>
<evidence type="ECO:0000256" key="4">
    <source>
        <dbReference type="ARBA" id="ARBA00023002"/>
    </source>
</evidence>
<evidence type="ECO:0000256" key="1">
    <source>
        <dbReference type="ARBA" id="ARBA00001974"/>
    </source>
</evidence>
<dbReference type="PRINTS" id="PR00411">
    <property type="entry name" value="PNDRDTASEI"/>
</dbReference>
<evidence type="ECO:0000313" key="7">
    <source>
        <dbReference type="EMBL" id="SDX15075.1"/>
    </source>
</evidence>
<dbReference type="GO" id="GO:0005737">
    <property type="term" value="C:cytoplasm"/>
    <property type="evidence" value="ECO:0007669"/>
    <property type="project" value="TreeGrafter"/>
</dbReference>
<dbReference type="EMBL" id="FNNI01000004">
    <property type="protein sequence ID" value="SDX15075.1"/>
    <property type="molecule type" value="Genomic_DNA"/>
</dbReference>
<dbReference type="AlphaFoldDB" id="A0A1H2ZCL1"/>
<dbReference type="Gene3D" id="3.30.390.30">
    <property type="match status" value="1"/>
</dbReference>
<dbReference type="OrthoDB" id="9767928at2"/>
<evidence type="ECO:0000259" key="5">
    <source>
        <dbReference type="Pfam" id="PF07992"/>
    </source>
</evidence>
<protein>
    <submittedName>
        <fullName evidence="7">3-phenylpropionate/trans-cinnamate dioxygenase ferredoxin reductase subunit</fullName>
    </submittedName>
</protein>
<organism evidence="7 8">
    <name type="scientific">Aidingimonas halophila</name>
    <dbReference type="NCBI Taxonomy" id="574349"/>
    <lineage>
        <taxon>Bacteria</taxon>
        <taxon>Pseudomonadati</taxon>
        <taxon>Pseudomonadota</taxon>
        <taxon>Gammaproteobacteria</taxon>
        <taxon>Oceanospirillales</taxon>
        <taxon>Halomonadaceae</taxon>
        <taxon>Aidingimonas</taxon>
    </lineage>
</organism>
<dbReference type="PRINTS" id="PR00368">
    <property type="entry name" value="FADPNR"/>
</dbReference>
<dbReference type="InterPro" id="IPR016156">
    <property type="entry name" value="FAD/NAD-linked_Rdtase_dimer_sf"/>
</dbReference>
<dbReference type="Pfam" id="PF14759">
    <property type="entry name" value="Reductase_C"/>
    <property type="match status" value="1"/>
</dbReference>
<dbReference type="RefSeq" id="WP_092569124.1">
    <property type="nucleotide sequence ID" value="NZ_BMXH01000001.1"/>
</dbReference>
<comment type="cofactor">
    <cofactor evidence="1">
        <name>FAD</name>
        <dbReference type="ChEBI" id="CHEBI:57692"/>
    </cofactor>
</comment>
<dbReference type="SUPFAM" id="SSF55424">
    <property type="entry name" value="FAD/NAD-linked reductases, dimerisation (C-terminal) domain"/>
    <property type="match status" value="1"/>
</dbReference>
<keyword evidence="8" id="KW-1185">Reference proteome</keyword>
<dbReference type="Proteomes" id="UP000198500">
    <property type="component" value="Unassembled WGS sequence"/>
</dbReference>
<dbReference type="InterPro" id="IPR050446">
    <property type="entry name" value="FAD-oxidoreductase/Apoptosis"/>
</dbReference>
<feature type="domain" description="FAD/NAD(P)-binding" evidence="5">
    <location>
        <begin position="9"/>
        <end position="304"/>
    </location>
</feature>
<accession>A0A1H2ZCL1</accession>
<evidence type="ECO:0000256" key="3">
    <source>
        <dbReference type="ARBA" id="ARBA00022827"/>
    </source>
</evidence>
<dbReference type="Gene3D" id="3.50.50.60">
    <property type="entry name" value="FAD/NAD(P)-binding domain"/>
    <property type="match status" value="2"/>
</dbReference>
<dbReference type="InterPro" id="IPR023753">
    <property type="entry name" value="FAD/NAD-binding_dom"/>
</dbReference>
<proteinExistence type="predicted"/>
<dbReference type="PANTHER" id="PTHR43557">
    <property type="entry name" value="APOPTOSIS-INDUCING FACTOR 1"/>
    <property type="match status" value="1"/>
</dbReference>
<keyword evidence="3" id="KW-0274">FAD</keyword>
<keyword evidence="7" id="KW-0223">Dioxygenase</keyword>
<evidence type="ECO:0000259" key="6">
    <source>
        <dbReference type="Pfam" id="PF14759"/>
    </source>
</evidence>
<evidence type="ECO:0000256" key="2">
    <source>
        <dbReference type="ARBA" id="ARBA00022630"/>
    </source>
</evidence>
<keyword evidence="4" id="KW-0560">Oxidoreductase</keyword>
<dbReference type="Pfam" id="PF07992">
    <property type="entry name" value="Pyr_redox_2"/>
    <property type="match status" value="1"/>
</dbReference>
<dbReference type="GO" id="GO:0051213">
    <property type="term" value="F:dioxygenase activity"/>
    <property type="evidence" value="ECO:0007669"/>
    <property type="project" value="UniProtKB-KW"/>
</dbReference>
<reference evidence="7 8" key="1">
    <citation type="submission" date="2016-10" db="EMBL/GenBank/DDBJ databases">
        <authorList>
            <person name="de Groot N.N."/>
        </authorList>
    </citation>
    <scope>NUCLEOTIDE SEQUENCE [LARGE SCALE GENOMIC DNA]</scope>
    <source>
        <strain evidence="7 8">DSM 19219</strain>
    </source>
</reference>
<gene>
    <name evidence="7" type="ORF">SAMN05443545_104103</name>
</gene>
<keyword evidence="2" id="KW-0285">Flavoprotein</keyword>